<name>A0ABY3YYL7_STRRM</name>
<gene>
    <name evidence="3" type="ORF">SRIMR7_04325</name>
</gene>
<keyword evidence="2" id="KW-1133">Transmembrane helix</keyword>
<reference evidence="3 4" key="1">
    <citation type="submission" date="2022-03" db="EMBL/GenBank/DDBJ databases">
        <title>Complete genome of Streptomyces rimosus ssp. rimosus R7 (=ATCC 10970).</title>
        <authorList>
            <person name="Beganovic S."/>
            <person name="Ruckert C."/>
            <person name="Busche T."/>
            <person name="Kalinowski J."/>
            <person name="Wittmann C."/>
        </authorList>
    </citation>
    <scope>NUCLEOTIDE SEQUENCE [LARGE SCALE GENOMIC DNA]</scope>
    <source>
        <strain evidence="3 4">R7</strain>
    </source>
</reference>
<evidence type="ECO:0000313" key="3">
    <source>
        <dbReference type="EMBL" id="UNZ01359.1"/>
    </source>
</evidence>
<keyword evidence="2" id="KW-0812">Transmembrane</keyword>
<feature type="region of interest" description="Disordered" evidence="1">
    <location>
        <begin position="75"/>
        <end position="126"/>
    </location>
</feature>
<sequence length="240" mass="25613">MADENLRERLREAAWTHEPDRARMLARVERGMTDSADAGTERRRPPRARSWPRIALAAAATTGALVAGGYAVTAAVRPPEPPGKVTTRPLPPAGPGERLPASPPAPPGGGMPRTEDGPLWSDGSVDPHSNAYWAQSNVTVQTKRPLTAFTVELRIARTGGVNDTGHWSTLPAADFTVSVGERDGALVYRWTLKAGRTVPAGRHVFAGQYNHAEGGRDAKDDVYTATAEGPGGPWRVRGAF</sequence>
<dbReference type="GeneID" id="66859567"/>
<keyword evidence="2" id="KW-0472">Membrane</keyword>
<evidence type="ECO:0000256" key="2">
    <source>
        <dbReference type="SAM" id="Phobius"/>
    </source>
</evidence>
<evidence type="ECO:0000313" key="4">
    <source>
        <dbReference type="Proteomes" id="UP000829494"/>
    </source>
</evidence>
<proteinExistence type="predicted"/>
<organism evidence="3 4">
    <name type="scientific">Streptomyces rimosus subsp. rimosus</name>
    <dbReference type="NCBI Taxonomy" id="132474"/>
    <lineage>
        <taxon>Bacteria</taxon>
        <taxon>Bacillati</taxon>
        <taxon>Actinomycetota</taxon>
        <taxon>Actinomycetes</taxon>
        <taxon>Kitasatosporales</taxon>
        <taxon>Streptomycetaceae</taxon>
        <taxon>Streptomyces</taxon>
    </lineage>
</organism>
<keyword evidence="4" id="KW-1185">Reference proteome</keyword>
<dbReference type="RefSeq" id="WP_004571782.1">
    <property type="nucleotide sequence ID" value="NZ_CP043497.1"/>
</dbReference>
<dbReference type="Proteomes" id="UP000829494">
    <property type="component" value="Chromosome"/>
</dbReference>
<dbReference type="EMBL" id="CP094298">
    <property type="protein sequence ID" value="UNZ01359.1"/>
    <property type="molecule type" value="Genomic_DNA"/>
</dbReference>
<feature type="region of interest" description="Disordered" evidence="1">
    <location>
        <begin position="27"/>
        <end position="50"/>
    </location>
</feature>
<feature type="transmembrane region" description="Helical" evidence="2">
    <location>
        <begin position="51"/>
        <end position="72"/>
    </location>
</feature>
<evidence type="ECO:0000256" key="1">
    <source>
        <dbReference type="SAM" id="MobiDB-lite"/>
    </source>
</evidence>
<protein>
    <submittedName>
        <fullName evidence="3">Uncharacterized protein</fullName>
    </submittedName>
</protein>
<accession>A0ABY3YYL7</accession>